<gene>
    <name evidence="1" type="ORF">ACFQVC_05195</name>
</gene>
<evidence type="ECO:0000313" key="2">
    <source>
        <dbReference type="Proteomes" id="UP001596523"/>
    </source>
</evidence>
<proteinExistence type="predicted"/>
<reference evidence="2" key="1">
    <citation type="journal article" date="2019" name="Int. J. Syst. Evol. Microbiol.">
        <title>The Global Catalogue of Microorganisms (GCM) 10K type strain sequencing project: providing services to taxonomists for standard genome sequencing and annotation.</title>
        <authorList>
            <consortium name="The Broad Institute Genomics Platform"/>
            <consortium name="The Broad Institute Genome Sequencing Center for Infectious Disease"/>
            <person name="Wu L."/>
            <person name="Ma J."/>
        </authorList>
    </citation>
    <scope>NUCLEOTIDE SEQUENCE [LARGE SCALE GENOMIC DNA]</scope>
    <source>
        <strain evidence="2">SYNS20</strain>
    </source>
</reference>
<protein>
    <recommendedName>
        <fullName evidence="3">Cellulose biosynthesis protein BcsF</fullName>
    </recommendedName>
</protein>
<evidence type="ECO:0000313" key="1">
    <source>
        <dbReference type="EMBL" id="MFC7303613.1"/>
    </source>
</evidence>
<evidence type="ECO:0008006" key="3">
    <source>
        <dbReference type="Google" id="ProtNLM"/>
    </source>
</evidence>
<organism evidence="1 2">
    <name type="scientific">Streptomyces monticola</name>
    <dbReference type="NCBI Taxonomy" id="2666263"/>
    <lineage>
        <taxon>Bacteria</taxon>
        <taxon>Bacillati</taxon>
        <taxon>Actinomycetota</taxon>
        <taxon>Actinomycetes</taxon>
        <taxon>Kitasatosporales</taxon>
        <taxon>Streptomycetaceae</taxon>
        <taxon>Streptomyces</taxon>
    </lineage>
</organism>
<dbReference type="RefSeq" id="WP_381826867.1">
    <property type="nucleotide sequence ID" value="NZ_JBHTCF010000001.1"/>
</dbReference>
<name>A0ABW2JC96_9ACTN</name>
<dbReference type="EMBL" id="JBHTCF010000001">
    <property type="protein sequence ID" value="MFC7303613.1"/>
    <property type="molecule type" value="Genomic_DNA"/>
</dbReference>
<comment type="caution">
    <text evidence="1">The sequence shown here is derived from an EMBL/GenBank/DDBJ whole genome shotgun (WGS) entry which is preliminary data.</text>
</comment>
<dbReference type="Proteomes" id="UP001596523">
    <property type="component" value="Unassembled WGS sequence"/>
</dbReference>
<sequence length="55" mass="6113">MADSLVLHALAAAGAISVLLFAARCVLDQLPELIRSWRRVRRAVRGTRDDNRNTP</sequence>
<accession>A0ABW2JC96</accession>
<keyword evidence="2" id="KW-1185">Reference proteome</keyword>